<sequence length="103" mass="11819">MGKSKNTVWNPFKRAFWTKENLFTGKELNNWKDIHQQWQNERQKQENQKNRLEMAGRKIQRAGCALTFLLTFPIVGFALFGLMGLVTGLMVGGILFIAMLSGK</sequence>
<evidence type="ECO:0000313" key="3">
    <source>
        <dbReference type="EMBL" id="SES11214.1"/>
    </source>
</evidence>
<keyword evidence="4" id="KW-1185">Reference proteome</keyword>
<name>A0A1H9UPZ8_9BACI</name>
<dbReference type="Proteomes" id="UP000198571">
    <property type="component" value="Unassembled WGS sequence"/>
</dbReference>
<evidence type="ECO:0000256" key="1">
    <source>
        <dbReference type="SAM" id="Coils"/>
    </source>
</evidence>
<protein>
    <submittedName>
        <fullName evidence="3">Uncharacterized protein</fullName>
    </submittedName>
</protein>
<keyword evidence="1" id="KW-0175">Coiled coil</keyword>
<dbReference type="STRING" id="1601833.SAMN05518684_10878"/>
<dbReference type="AlphaFoldDB" id="A0A1H9UPZ8"/>
<reference evidence="4" key="1">
    <citation type="submission" date="2016-10" db="EMBL/GenBank/DDBJ databases">
        <authorList>
            <person name="Varghese N."/>
            <person name="Submissions S."/>
        </authorList>
    </citation>
    <scope>NUCLEOTIDE SEQUENCE [LARGE SCALE GENOMIC DNA]</scope>
    <source>
        <strain evidence="4">S9</strain>
    </source>
</reference>
<accession>A0A1H9UPZ8</accession>
<gene>
    <name evidence="3" type="ORF">SAMN05518684_10878</name>
</gene>
<feature type="transmembrane region" description="Helical" evidence="2">
    <location>
        <begin position="85"/>
        <end position="102"/>
    </location>
</feature>
<keyword evidence="2" id="KW-0812">Transmembrane</keyword>
<evidence type="ECO:0000313" key="4">
    <source>
        <dbReference type="Proteomes" id="UP000198571"/>
    </source>
</evidence>
<dbReference type="EMBL" id="FOGT01000008">
    <property type="protein sequence ID" value="SES11214.1"/>
    <property type="molecule type" value="Genomic_DNA"/>
</dbReference>
<dbReference type="RefSeq" id="WP_093051894.1">
    <property type="nucleotide sequence ID" value="NZ_FOGT01000008.1"/>
</dbReference>
<proteinExistence type="predicted"/>
<feature type="coiled-coil region" evidence="1">
    <location>
        <begin position="28"/>
        <end position="62"/>
    </location>
</feature>
<evidence type="ECO:0000256" key="2">
    <source>
        <dbReference type="SAM" id="Phobius"/>
    </source>
</evidence>
<keyword evidence="2" id="KW-1133">Transmembrane helix</keyword>
<organism evidence="3 4">
    <name type="scientific">Salipaludibacillus aurantiacus</name>
    <dbReference type="NCBI Taxonomy" id="1601833"/>
    <lineage>
        <taxon>Bacteria</taxon>
        <taxon>Bacillati</taxon>
        <taxon>Bacillota</taxon>
        <taxon>Bacilli</taxon>
        <taxon>Bacillales</taxon>
        <taxon>Bacillaceae</taxon>
    </lineage>
</organism>
<keyword evidence="2" id="KW-0472">Membrane</keyword>